<accession>A0AA47MNV7</accession>
<sequence>MSVIEAPGSVLILTVLLLLVLYFLSSRQGFHEHKKEPPGPRGLPLLGNLLQLDLHRPHNTLCELSKKYGSVFTVYFGPSKVLVLAGYKTVKQALVNHADEFGGRYISPASVDLSQQHGILFSNGENWKEMRRFALSNLRDFGMGKKTAEEKILEECHYLIEVFEKHKGQPFDTTRPMNHAASNIISSIVYGSRFEYSDPQFKAMVARANENIRIFGTAPIQDSCVTDSLYHEKNLIQVVGNLFAAGTDTTATTLRWALLFMAKYPQIQALKHTYLVFTLKLMRNNQEKMKLSNSAVSCYPPDLMHDLLEGIVPVELSLCLSDLISKRYSNLETLNQAIRMLVRVIFTEADIRKVELTTKPDTVDLLIGSLKDVLQINYDFSLQFKDPNFDNELCNLTEMSELPERPTLKIIPVLILVEVPVLQSTSSEELSDTTSKADTEILSISSEERQCQWPEVFDMYIPKFSVDVEYRLRQANLLHLRDGTHLIPSKELKHDILERLAETIYALKAYPTNAEFEAVASALVRAHPCLKEQGSVSGWSGWKNSLKFKMGNYRRKMRQRGHRDVTVNSGKHGKHSPCGDPPNKSIKKSKRGEVNYLPDYPDGQDDSSLEDARQLMVDEMKKKNPNGALIKQKMDLTFALRRNEVVKDKPAITQMCQCWPALFTEHQVCLEFSRVVGKSLRQEFYEALDHHSPRLIEIFKAKRGLTGQVLADLMRQTKASDVTEVRCLVLRGLPVILGDDPSTFFKACFDVDDEEGSYNDVPVGILCHERENITPHTQSLHHNASSVGIILEGNIVMDVESLPKAMYIVFGLTYALHLNYPKYMKNTFDFFQQVLLNLAQVQEELSRELGGRQVRVEDRKKLPYTDAIIHETQRLASIVPVSLPHITTQDVILQGFFIRKGTTVYPLLTSVLHDESEWETPNTFNPAHFIDMHGKFVKRDAFMPFSAGMYGTFISSTFQMNWINTNINGLHFKIVQGRRACLGESLARMELFLFFTSLLQRFRFTPPPGVTEEELDLTPAVGFTLNPSPHQLCAISHV</sequence>
<dbReference type="Proteomes" id="UP001174136">
    <property type="component" value="Unassembled WGS sequence"/>
</dbReference>
<feature type="transmembrane region" description="Helical" evidence="7">
    <location>
        <begin position="6"/>
        <end position="25"/>
    </location>
</feature>
<comment type="caution">
    <text evidence="8">The sequence shown here is derived from an EMBL/GenBank/DDBJ whole genome shotgun (WGS) entry which is preliminary data.</text>
</comment>
<protein>
    <submittedName>
        <fullName evidence="8">Cytochrome P450 2K1</fullName>
    </submittedName>
</protein>
<dbReference type="InterPro" id="IPR050182">
    <property type="entry name" value="Cytochrome_P450_fam2"/>
</dbReference>
<evidence type="ECO:0000256" key="2">
    <source>
        <dbReference type="ARBA" id="ARBA00010617"/>
    </source>
</evidence>
<dbReference type="GO" id="GO:0006082">
    <property type="term" value="P:organic acid metabolic process"/>
    <property type="evidence" value="ECO:0007669"/>
    <property type="project" value="TreeGrafter"/>
</dbReference>
<evidence type="ECO:0000256" key="4">
    <source>
        <dbReference type="ARBA" id="ARBA00023004"/>
    </source>
</evidence>
<dbReference type="AlphaFoldDB" id="A0AA47MNV7"/>
<evidence type="ECO:0000256" key="1">
    <source>
        <dbReference type="ARBA" id="ARBA00001971"/>
    </source>
</evidence>
<dbReference type="Gene3D" id="1.10.630.10">
    <property type="entry name" value="Cytochrome P450"/>
    <property type="match status" value="3"/>
</dbReference>
<evidence type="ECO:0000313" key="8">
    <source>
        <dbReference type="EMBL" id="KAK0143873.1"/>
    </source>
</evidence>
<evidence type="ECO:0000256" key="3">
    <source>
        <dbReference type="ARBA" id="ARBA00022723"/>
    </source>
</evidence>
<dbReference type="GO" id="GO:0005506">
    <property type="term" value="F:iron ion binding"/>
    <property type="evidence" value="ECO:0007669"/>
    <property type="project" value="InterPro"/>
</dbReference>
<name>A0AA47MNV7_MERPO</name>
<dbReference type="GO" id="GO:0005737">
    <property type="term" value="C:cytoplasm"/>
    <property type="evidence" value="ECO:0007669"/>
    <property type="project" value="TreeGrafter"/>
</dbReference>
<proteinExistence type="inferred from homology"/>
<evidence type="ECO:0000256" key="5">
    <source>
        <dbReference type="PIRSR" id="PIRSR602401-1"/>
    </source>
</evidence>
<dbReference type="InterPro" id="IPR036396">
    <property type="entry name" value="Cyt_P450_sf"/>
</dbReference>
<keyword evidence="7" id="KW-1133">Transmembrane helix</keyword>
<dbReference type="FunFam" id="1.10.630.10:FF:000208">
    <property type="entry name" value="Cytochrome P450, family 2, subfamily k, polypeptide 20"/>
    <property type="match status" value="1"/>
</dbReference>
<dbReference type="EMBL" id="JAOPHQ010003198">
    <property type="protein sequence ID" value="KAK0143873.1"/>
    <property type="molecule type" value="Genomic_DNA"/>
</dbReference>
<gene>
    <name evidence="8" type="primary">cyp2k1_5</name>
    <name evidence="8" type="ORF">N1851_017917</name>
</gene>
<comment type="similarity">
    <text evidence="2">Belongs to the cytochrome P450 family.</text>
</comment>
<evidence type="ECO:0000256" key="6">
    <source>
        <dbReference type="SAM" id="MobiDB-lite"/>
    </source>
</evidence>
<evidence type="ECO:0000313" key="9">
    <source>
        <dbReference type="Proteomes" id="UP001174136"/>
    </source>
</evidence>
<keyword evidence="7" id="KW-0472">Membrane</keyword>
<dbReference type="InterPro" id="IPR002401">
    <property type="entry name" value="Cyt_P450_E_grp-I"/>
</dbReference>
<reference evidence="8" key="1">
    <citation type="journal article" date="2023" name="Front. Mar. Sci.">
        <title>A new Merluccius polli reference genome to investigate the effects of global change in West African waters.</title>
        <authorList>
            <person name="Mateo J.L."/>
            <person name="Blanco-Fernandez C."/>
            <person name="Garcia-Vazquez E."/>
            <person name="Machado-Schiaffino G."/>
        </authorList>
    </citation>
    <scope>NUCLEOTIDE SEQUENCE</scope>
    <source>
        <strain evidence="8">C29</strain>
        <tissue evidence="8">Fin</tissue>
    </source>
</reference>
<keyword evidence="9" id="KW-1185">Reference proteome</keyword>
<comment type="cofactor">
    <cofactor evidence="1 5">
        <name>heme</name>
        <dbReference type="ChEBI" id="CHEBI:30413"/>
    </cofactor>
</comment>
<keyword evidence="4 5" id="KW-0408">Iron</keyword>
<dbReference type="GO" id="GO:0020037">
    <property type="term" value="F:heme binding"/>
    <property type="evidence" value="ECO:0007669"/>
    <property type="project" value="InterPro"/>
</dbReference>
<keyword evidence="7" id="KW-0812">Transmembrane</keyword>
<feature type="region of interest" description="Disordered" evidence="6">
    <location>
        <begin position="557"/>
        <end position="608"/>
    </location>
</feature>
<organism evidence="8 9">
    <name type="scientific">Merluccius polli</name>
    <name type="common">Benguela hake</name>
    <name type="synonym">Merluccius cadenati</name>
    <dbReference type="NCBI Taxonomy" id="89951"/>
    <lineage>
        <taxon>Eukaryota</taxon>
        <taxon>Metazoa</taxon>
        <taxon>Chordata</taxon>
        <taxon>Craniata</taxon>
        <taxon>Vertebrata</taxon>
        <taxon>Euteleostomi</taxon>
        <taxon>Actinopterygii</taxon>
        <taxon>Neopterygii</taxon>
        <taxon>Teleostei</taxon>
        <taxon>Neoteleostei</taxon>
        <taxon>Acanthomorphata</taxon>
        <taxon>Zeiogadaria</taxon>
        <taxon>Gadariae</taxon>
        <taxon>Gadiformes</taxon>
        <taxon>Gadoidei</taxon>
        <taxon>Merlucciidae</taxon>
        <taxon>Merluccius</taxon>
    </lineage>
</organism>
<dbReference type="SUPFAM" id="SSF48264">
    <property type="entry name" value="Cytochrome P450"/>
    <property type="match status" value="2"/>
</dbReference>
<dbReference type="PANTHER" id="PTHR24300:SF319">
    <property type="entry name" value="CYTOCHROME P450, FAMILY 2, SUBFAMILY AC, POLYPEPTIDE 1"/>
    <property type="match status" value="1"/>
</dbReference>
<dbReference type="GO" id="GO:0006805">
    <property type="term" value="P:xenobiotic metabolic process"/>
    <property type="evidence" value="ECO:0007669"/>
    <property type="project" value="TreeGrafter"/>
</dbReference>
<dbReference type="GO" id="GO:0016712">
    <property type="term" value="F:oxidoreductase activity, acting on paired donors, with incorporation or reduction of molecular oxygen, reduced flavin or flavoprotein as one donor, and incorporation of one atom of oxygen"/>
    <property type="evidence" value="ECO:0007669"/>
    <property type="project" value="TreeGrafter"/>
</dbReference>
<dbReference type="PANTHER" id="PTHR24300">
    <property type="entry name" value="CYTOCHROME P450 508A4-RELATED"/>
    <property type="match status" value="1"/>
</dbReference>
<keyword evidence="3 5" id="KW-0479">Metal-binding</keyword>
<dbReference type="Pfam" id="PF00067">
    <property type="entry name" value="p450"/>
    <property type="match status" value="4"/>
</dbReference>
<feature type="binding site" description="axial binding residue" evidence="5">
    <location>
        <position position="981"/>
    </location>
    <ligand>
        <name>heme</name>
        <dbReference type="ChEBI" id="CHEBI:30413"/>
    </ligand>
    <ligandPart>
        <name>Fe</name>
        <dbReference type="ChEBI" id="CHEBI:18248"/>
    </ligandPart>
</feature>
<evidence type="ECO:0000256" key="7">
    <source>
        <dbReference type="SAM" id="Phobius"/>
    </source>
</evidence>
<dbReference type="InterPro" id="IPR001128">
    <property type="entry name" value="Cyt_P450"/>
</dbReference>
<dbReference type="PRINTS" id="PR00463">
    <property type="entry name" value="EP450I"/>
</dbReference>
<keyword evidence="5" id="KW-0349">Heme</keyword>